<evidence type="ECO:0000256" key="7">
    <source>
        <dbReference type="ARBA" id="ARBA00022842"/>
    </source>
</evidence>
<evidence type="ECO:0000256" key="6">
    <source>
        <dbReference type="ARBA" id="ARBA00022723"/>
    </source>
</evidence>
<keyword evidence="5 11" id="KW-0808">Transferase</keyword>
<protein>
    <recommendedName>
        <fullName evidence="3">molybdopterin molybdotransferase</fullName>
        <ecNumber evidence="3">2.10.1.1</ecNumber>
    </recommendedName>
</protein>
<dbReference type="PANTHER" id="PTHR10192">
    <property type="entry name" value="MOLYBDOPTERIN BIOSYNTHESIS PROTEIN"/>
    <property type="match status" value="1"/>
</dbReference>
<dbReference type="PROSITE" id="PS01079">
    <property type="entry name" value="MOCF_BIOSYNTHESIS_2"/>
    <property type="match status" value="1"/>
</dbReference>
<evidence type="ECO:0000256" key="4">
    <source>
        <dbReference type="ARBA" id="ARBA00022505"/>
    </source>
</evidence>
<evidence type="ECO:0000259" key="10">
    <source>
        <dbReference type="SMART" id="SM00852"/>
    </source>
</evidence>
<evidence type="ECO:0000256" key="5">
    <source>
        <dbReference type="ARBA" id="ARBA00022679"/>
    </source>
</evidence>
<dbReference type="AlphaFoldDB" id="A0A3B1A4A3"/>
<dbReference type="Gene3D" id="2.170.190.11">
    <property type="entry name" value="Molybdopterin biosynthesis moea protein, domain 3"/>
    <property type="match status" value="1"/>
</dbReference>
<dbReference type="InterPro" id="IPR036425">
    <property type="entry name" value="MoaB/Mog-like_dom_sf"/>
</dbReference>
<keyword evidence="7" id="KW-0460">Magnesium</keyword>
<name>A0A3B1A4A3_9ZZZZ</name>
<dbReference type="Pfam" id="PF03453">
    <property type="entry name" value="MoeA_N"/>
    <property type="match status" value="1"/>
</dbReference>
<dbReference type="InterPro" id="IPR005110">
    <property type="entry name" value="MoeA_linker/N"/>
</dbReference>
<dbReference type="Pfam" id="PF03454">
    <property type="entry name" value="MoeA_C"/>
    <property type="match status" value="1"/>
</dbReference>
<comment type="cofactor">
    <cofactor evidence="1">
        <name>Mg(2+)</name>
        <dbReference type="ChEBI" id="CHEBI:18420"/>
    </cofactor>
</comment>
<comment type="catalytic activity">
    <reaction evidence="9">
        <text>adenylyl-molybdopterin + molybdate = Mo-molybdopterin + AMP + H(+)</text>
        <dbReference type="Rhea" id="RHEA:35047"/>
        <dbReference type="ChEBI" id="CHEBI:15378"/>
        <dbReference type="ChEBI" id="CHEBI:36264"/>
        <dbReference type="ChEBI" id="CHEBI:62727"/>
        <dbReference type="ChEBI" id="CHEBI:71302"/>
        <dbReference type="ChEBI" id="CHEBI:456215"/>
        <dbReference type="EC" id="2.10.1.1"/>
    </reaction>
</comment>
<dbReference type="GO" id="GO:0006777">
    <property type="term" value="P:Mo-molybdopterin cofactor biosynthetic process"/>
    <property type="evidence" value="ECO:0007669"/>
    <property type="project" value="UniProtKB-KW"/>
</dbReference>
<dbReference type="NCBIfam" id="TIGR00177">
    <property type="entry name" value="molyb_syn"/>
    <property type="match status" value="1"/>
</dbReference>
<dbReference type="InterPro" id="IPR036135">
    <property type="entry name" value="MoeA_linker/N_sf"/>
</dbReference>
<evidence type="ECO:0000256" key="3">
    <source>
        <dbReference type="ARBA" id="ARBA00013269"/>
    </source>
</evidence>
<proteinExistence type="predicted"/>
<feature type="domain" description="MoaB/Mog" evidence="10">
    <location>
        <begin position="205"/>
        <end position="342"/>
    </location>
</feature>
<keyword evidence="4" id="KW-0500">Molybdenum</keyword>
<dbReference type="GO" id="GO:0046872">
    <property type="term" value="F:metal ion binding"/>
    <property type="evidence" value="ECO:0007669"/>
    <property type="project" value="UniProtKB-KW"/>
</dbReference>
<dbReference type="SUPFAM" id="SSF53218">
    <property type="entry name" value="Molybdenum cofactor biosynthesis proteins"/>
    <property type="match status" value="1"/>
</dbReference>
<dbReference type="InterPro" id="IPR008284">
    <property type="entry name" value="MoCF_biosynth_CS"/>
</dbReference>
<accession>A0A3B1A4A3</accession>
<comment type="pathway">
    <text evidence="2">Cofactor biosynthesis; molybdopterin biosynthesis.</text>
</comment>
<evidence type="ECO:0000256" key="1">
    <source>
        <dbReference type="ARBA" id="ARBA00001946"/>
    </source>
</evidence>
<evidence type="ECO:0000313" key="11">
    <source>
        <dbReference type="EMBL" id="VAW94562.1"/>
    </source>
</evidence>
<dbReference type="Gene3D" id="2.40.340.10">
    <property type="entry name" value="MoeA, C-terminal, domain IV"/>
    <property type="match status" value="1"/>
</dbReference>
<dbReference type="PANTHER" id="PTHR10192:SF5">
    <property type="entry name" value="GEPHYRIN"/>
    <property type="match status" value="1"/>
</dbReference>
<dbReference type="InterPro" id="IPR001453">
    <property type="entry name" value="MoaB/Mog_dom"/>
</dbReference>
<dbReference type="GO" id="GO:0005829">
    <property type="term" value="C:cytosol"/>
    <property type="evidence" value="ECO:0007669"/>
    <property type="project" value="TreeGrafter"/>
</dbReference>
<dbReference type="FunFam" id="3.40.980.10:FF:000004">
    <property type="entry name" value="Molybdopterin molybdenumtransferase"/>
    <property type="match status" value="1"/>
</dbReference>
<dbReference type="Gene3D" id="3.90.105.10">
    <property type="entry name" value="Molybdopterin biosynthesis moea protein, domain 2"/>
    <property type="match status" value="1"/>
</dbReference>
<evidence type="ECO:0000256" key="8">
    <source>
        <dbReference type="ARBA" id="ARBA00023150"/>
    </source>
</evidence>
<organism evidence="11">
    <name type="scientific">hydrothermal vent metagenome</name>
    <dbReference type="NCBI Taxonomy" id="652676"/>
    <lineage>
        <taxon>unclassified sequences</taxon>
        <taxon>metagenomes</taxon>
        <taxon>ecological metagenomes</taxon>
    </lineage>
</organism>
<dbReference type="CDD" id="cd00887">
    <property type="entry name" value="MoeA"/>
    <property type="match status" value="1"/>
</dbReference>
<dbReference type="GO" id="GO:0061599">
    <property type="term" value="F:molybdopterin molybdotransferase activity"/>
    <property type="evidence" value="ECO:0007669"/>
    <property type="project" value="UniProtKB-EC"/>
</dbReference>
<keyword evidence="8" id="KW-0501">Molybdenum cofactor biosynthesis</keyword>
<dbReference type="SUPFAM" id="SSF63882">
    <property type="entry name" value="MoeA N-terminal region -like"/>
    <property type="match status" value="1"/>
</dbReference>
<sequence length="431" mass="46402">MKEIPVNITSKPTQATSGGCDSTNLLAGLLTLEQARAKMFESITPVNDSIEVDIMSSFGSIVAEDITSPINVPNYKNSAMDGYAVSAKELPSAEPKKFKLIGTSWAGKPYIGEIKENQCIRIMTGAKVPDGTDTVIMQEHITKEDDNIIISSGHKAEQNVRCAGEDLKQGDTVLTKGKLINAAEMGLLASLGVATVKVLRPLKVSFFSTGDELKGLGETLDDGQIYDSNRYTIFGMLQKLNVEINDMGVIPDDRAKIEAAFLTAADQSDVIITSGGVSVGDADYVKETLEKLGQINFWKLAIKPGKPLAFGKVKQAMFIGLPGNPVSVMATYYQLGLPAIQHLSGNQNYMPVIAKARATEPFYKRPGRLDFQRAIFSYDEKGELIVKGVGMQASHILSGMSLANCFAVIPAESGMVNPGDVIDIQPFEGLI</sequence>
<dbReference type="InterPro" id="IPR038987">
    <property type="entry name" value="MoeA-like"/>
</dbReference>
<dbReference type="EC" id="2.10.1.1" evidence="3"/>
<dbReference type="InterPro" id="IPR036688">
    <property type="entry name" value="MoeA_C_domain_IV_sf"/>
</dbReference>
<dbReference type="Gene3D" id="3.40.980.10">
    <property type="entry name" value="MoaB/Mog-like domain"/>
    <property type="match status" value="1"/>
</dbReference>
<dbReference type="UniPathway" id="UPA00344"/>
<dbReference type="InterPro" id="IPR005111">
    <property type="entry name" value="MoeA_C_domain_IV"/>
</dbReference>
<gene>
    <name evidence="11" type="ORF">MNBD_GAMMA23-2312</name>
</gene>
<dbReference type="SMART" id="SM00852">
    <property type="entry name" value="MoCF_biosynth"/>
    <property type="match status" value="1"/>
</dbReference>
<dbReference type="SUPFAM" id="SSF63867">
    <property type="entry name" value="MoeA C-terminal domain-like"/>
    <property type="match status" value="1"/>
</dbReference>
<dbReference type="EMBL" id="UOFT01000039">
    <property type="protein sequence ID" value="VAW94562.1"/>
    <property type="molecule type" value="Genomic_DNA"/>
</dbReference>
<evidence type="ECO:0000256" key="9">
    <source>
        <dbReference type="ARBA" id="ARBA00047317"/>
    </source>
</evidence>
<keyword evidence="6" id="KW-0479">Metal-binding</keyword>
<evidence type="ECO:0000256" key="2">
    <source>
        <dbReference type="ARBA" id="ARBA00005046"/>
    </source>
</evidence>
<reference evidence="11" key="1">
    <citation type="submission" date="2018-06" db="EMBL/GenBank/DDBJ databases">
        <authorList>
            <person name="Zhirakovskaya E."/>
        </authorList>
    </citation>
    <scope>NUCLEOTIDE SEQUENCE</scope>
</reference>
<dbReference type="NCBIfam" id="NF045515">
    <property type="entry name" value="Glp_gephyrin"/>
    <property type="match status" value="1"/>
</dbReference>
<dbReference type="Pfam" id="PF00994">
    <property type="entry name" value="MoCF_biosynth"/>
    <property type="match status" value="1"/>
</dbReference>